<accession>A0AAD2G3I1</accession>
<evidence type="ECO:0000313" key="1">
    <source>
        <dbReference type="EMBL" id="CAJ1961467.1"/>
    </source>
</evidence>
<dbReference type="EMBL" id="CAKOGP040002091">
    <property type="protein sequence ID" value="CAJ1961467.1"/>
    <property type="molecule type" value="Genomic_DNA"/>
</dbReference>
<organism evidence="1 2">
    <name type="scientific">Cylindrotheca closterium</name>
    <dbReference type="NCBI Taxonomy" id="2856"/>
    <lineage>
        <taxon>Eukaryota</taxon>
        <taxon>Sar</taxon>
        <taxon>Stramenopiles</taxon>
        <taxon>Ochrophyta</taxon>
        <taxon>Bacillariophyta</taxon>
        <taxon>Bacillariophyceae</taxon>
        <taxon>Bacillariophycidae</taxon>
        <taxon>Bacillariales</taxon>
        <taxon>Bacillariaceae</taxon>
        <taxon>Cylindrotheca</taxon>
    </lineage>
</organism>
<name>A0AAD2G3I1_9STRA</name>
<protein>
    <submittedName>
        <fullName evidence="1">Uncharacterized protein</fullName>
    </submittedName>
</protein>
<keyword evidence="2" id="KW-1185">Reference proteome</keyword>
<gene>
    <name evidence="1" type="ORF">CYCCA115_LOCUS19211</name>
</gene>
<proteinExistence type="predicted"/>
<evidence type="ECO:0000313" key="2">
    <source>
        <dbReference type="Proteomes" id="UP001295423"/>
    </source>
</evidence>
<dbReference type="AlphaFoldDB" id="A0AAD2G3I1"/>
<reference evidence="1" key="1">
    <citation type="submission" date="2023-08" db="EMBL/GenBank/DDBJ databases">
        <authorList>
            <person name="Audoor S."/>
            <person name="Bilcke G."/>
        </authorList>
    </citation>
    <scope>NUCLEOTIDE SEQUENCE</scope>
</reference>
<dbReference type="Proteomes" id="UP001295423">
    <property type="component" value="Unassembled WGS sequence"/>
</dbReference>
<sequence>MKKKQSPLQKLNALDKIDSELVQVFETAALIANVQGKDYISTTTFVQALLHCSPGKITELFQKLPEGSLPKEAQLEAMSEIAGSELLDGMESFSPCIDSALSNLLHPGAERSISSEDVFVDIARYSGGKSTMLLRSKGVTKEKVESMVSDLGWELIEREELRQVFD</sequence>
<comment type="caution">
    <text evidence="1">The sequence shown here is derived from an EMBL/GenBank/DDBJ whole genome shotgun (WGS) entry which is preliminary data.</text>
</comment>